<sequence>MTARVVCLASAKGGSGKTMLTASLAAFVGRLGKRVLVVDTDAATNGLTLLYLSQVVATRHEAPERAGLFDVEHPVSPERSVVSVGQGVDLLPASFVGANSEDVSVSAYERRLSAALDFAREQYDLVLLDAQAGADEYARHALRPDVSDRVLIVSEYDPMSAAGVERLKALLGESVAYSRTWIVLNKMLPEFAKSFSEFLEIVRYAPPIPWDADVVRAYARRRLALDFEFGNEHTVAVMRVLRTVLHDELAADLDAWAEKQADVLRQPVEVTVGKLREELREANAAVERRGRKNIVVWMSGLLVTLPAGALMLAGVFRDNSLWYFGTSLFFLFVLFALGVEERRSRRAVGELAERRFALRQRLSEYEDVASLGLADLVRRRP</sequence>
<dbReference type="Proteomes" id="UP001268819">
    <property type="component" value="Unassembled WGS sequence"/>
</dbReference>
<keyword evidence="2" id="KW-0067">ATP-binding</keyword>
<keyword evidence="3" id="KW-1133">Transmembrane helix</keyword>
<gene>
    <name evidence="5" type="ORF">J2S66_000390</name>
</gene>
<keyword evidence="6" id="KW-1185">Reference proteome</keyword>
<dbReference type="Pfam" id="PF13614">
    <property type="entry name" value="AAA_31"/>
    <property type="match status" value="1"/>
</dbReference>
<dbReference type="EMBL" id="JAVDSG010000001">
    <property type="protein sequence ID" value="MDR6592006.1"/>
    <property type="molecule type" value="Genomic_DNA"/>
</dbReference>
<dbReference type="InterPro" id="IPR027417">
    <property type="entry name" value="P-loop_NTPase"/>
</dbReference>
<proteinExistence type="predicted"/>
<dbReference type="InterPro" id="IPR050625">
    <property type="entry name" value="ParA/MinD_ATPase"/>
</dbReference>
<feature type="transmembrane region" description="Helical" evidence="3">
    <location>
        <begin position="294"/>
        <end position="315"/>
    </location>
</feature>
<keyword evidence="1" id="KW-0547">Nucleotide-binding</keyword>
<keyword evidence="3" id="KW-0472">Membrane</keyword>
<name>A0ABU1PMW3_9PSEU</name>
<accession>A0ABU1PMW3</accession>
<organism evidence="5 6">
    <name type="scientific">Saccharothrix longispora</name>
    <dbReference type="NCBI Taxonomy" id="33920"/>
    <lineage>
        <taxon>Bacteria</taxon>
        <taxon>Bacillati</taxon>
        <taxon>Actinomycetota</taxon>
        <taxon>Actinomycetes</taxon>
        <taxon>Pseudonocardiales</taxon>
        <taxon>Pseudonocardiaceae</taxon>
        <taxon>Saccharothrix</taxon>
    </lineage>
</organism>
<dbReference type="PANTHER" id="PTHR43384:SF6">
    <property type="entry name" value="SEPTUM SITE-DETERMINING PROTEIN MIND HOMOLOG, CHLOROPLASTIC"/>
    <property type="match status" value="1"/>
</dbReference>
<dbReference type="SUPFAM" id="SSF52540">
    <property type="entry name" value="P-loop containing nucleoside triphosphate hydrolases"/>
    <property type="match status" value="1"/>
</dbReference>
<evidence type="ECO:0000256" key="1">
    <source>
        <dbReference type="ARBA" id="ARBA00022741"/>
    </source>
</evidence>
<feature type="transmembrane region" description="Helical" evidence="3">
    <location>
        <begin position="321"/>
        <end position="339"/>
    </location>
</feature>
<protein>
    <submittedName>
        <fullName evidence="5">Cellulose biosynthesis protein BcsQ</fullName>
    </submittedName>
</protein>
<dbReference type="InterPro" id="IPR025669">
    <property type="entry name" value="AAA_dom"/>
</dbReference>
<evidence type="ECO:0000259" key="4">
    <source>
        <dbReference type="Pfam" id="PF13614"/>
    </source>
</evidence>
<evidence type="ECO:0000256" key="3">
    <source>
        <dbReference type="SAM" id="Phobius"/>
    </source>
</evidence>
<dbReference type="PANTHER" id="PTHR43384">
    <property type="entry name" value="SEPTUM SITE-DETERMINING PROTEIN MIND HOMOLOG, CHLOROPLASTIC-RELATED"/>
    <property type="match status" value="1"/>
</dbReference>
<feature type="domain" description="AAA" evidence="4">
    <location>
        <begin position="4"/>
        <end position="169"/>
    </location>
</feature>
<evidence type="ECO:0000256" key="2">
    <source>
        <dbReference type="ARBA" id="ARBA00022840"/>
    </source>
</evidence>
<comment type="caution">
    <text evidence="5">The sequence shown here is derived from an EMBL/GenBank/DDBJ whole genome shotgun (WGS) entry which is preliminary data.</text>
</comment>
<keyword evidence="3" id="KW-0812">Transmembrane</keyword>
<dbReference type="Gene3D" id="3.40.50.300">
    <property type="entry name" value="P-loop containing nucleotide triphosphate hydrolases"/>
    <property type="match status" value="1"/>
</dbReference>
<dbReference type="RefSeq" id="WP_310303009.1">
    <property type="nucleotide sequence ID" value="NZ_BAAAXB010000001.1"/>
</dbReference>
<reference evidence="5 6" key="1">
    <citation type="submission" date="2023-07" db="EMBL/GenBank/DDBJ databases">
        <title>Sequencing the genomes of 1000 actinobacteria strains.</title>
        <authorList>
            <person name="Klenk H.-P."/>
        </authorList>
    </citation>
    <scope>NUCLEOTIDE SEQUENCE [LARGE SCALE GENOMIC DNA]</scope>
    <source>
        <strain evidence="5 6">DSM 43749</strain>
    </source>
</reference>
<evidence type="ECO:0000313" key="5">
    <source>
        <dbReference type="EMBL" id="MDR6592006.1"/>
    </source>
</evidence>
<evidence type="ECO:0000313" key="6">
    <source>
        <dbReference type="Proteomes" id="UP001268819"/>
    </source>
</evidence>